<dbReference type="Pfam" id="PF12484">
    <property type="entry name" value="PPE-SVP"/>
    <property type="match status" value="1"/>
</dbReference>
<protein>
    <submittedName>
        <fullName evidence="5">PPE family protein PPE32</fullName>
    </submittedName>
</protein>
<feature type="compositionally biased region" description="Polar residues" evidence="2">
    <location>
        <begin position="394"/>
        <end position="421"/>
    </location>
</feature>
<dbReference type="InterPro" id="IPR038332">
    <property type="entry name" value="PPE_sf"/>
</dbReference>
<evidence type="ECO:0000313" key="8">
    <source>
        <dbReference type="Proteomes" id="UP000467379"/>
    </source>
</evidence>
<dbReference type="AlphaFoldDB" id="A0A7I7W9F7"/>
<reference evidence="5" key="3">
    <citation type="submission" date="2020-02" db="EMBL/GenBank/DDBJ databases">
        <authorList>
            <person name="Matsumoto Y."/>
            <person name="Kinjo T."/>
            <person name="Motooka D."/>
            <person name="Nabeya D."/>
            <person name="Jung N."/>
            <person name="Uechi K."/>
            <person name="Horii T."/>
            <person name="Iida T."/>
            <person name="Fujita J."/>
            <person name="Nakamura S."/>
        </authorList>
    </citation>
    <scope>NUCLEOTIDE SEQUENCE</scope>
    <source>
        <strain evidence="5">JCM 12687</strain>
    </source>
</reference>
<feature type="domain" description="PPE" evidence="3">
    <location>
        <begin position="2"/>
        <end position="165"/>
    </location>
</feature>
<evidence type="ECO:0000313" key="7">
    <source>
        <dbReference type="Proteomes" id="UP000192441"/>
    </source>
</evidence>
<comment type="similarity">
    <text evidence="1">Belongs to the mycobacterial PPE family.</text>
</comment>
<evidence type="ECO:0000259" key="4">
    <source>
        <dbReference type="Pfam" id="PF12484"/>
    </source>
</evidence>
<dbReference type="PANTHER" id="PTHR46766:SF1">
    <property type="entry name" value="GLUTAMINE-RICH PROTEIN 2"/>
    <property type="match status" value="1"/>
</dbReference>
<gene>
    <name evidence="5" type="primary">PPE32_1</name>
    <name evidence="6" type="ORF">BST20_12005</name>
    <name evidence="5" type="ORF">MBRA_26630</name>
</gene>
<sequence>MDFGIYPPEINSGRMYAGPGAGPMLAAARAWDVLAEELYTAAASYQSVVAGLTAGPWSGPSSASMAAAAASYVTWLGATAAQAEQTAAQANAAVAAYEAAFAMTVPPPVIAANRTLLMTLVATNFFGQNTPAIAATEAQYAEMWAQDAAAMYGYAGSSASASALTPFRPPRQNTDPGGAAAQAVAVGRAAGTHAGNVQSTVSTVPQVFSAAPAAAADPADPLGTLSDLITVFLTGPANATFLFGVLPLDTLSGPVSLPIDYVGTVAGLHTDDDVSGWAGVEPWPGTAQVPPQEFPAIITNPGPIATSARAMSASLGQANAVGALSVPPTWTIEAPALRPVALISPLPETPTAAAAMADTVKFGSSTSQMGLAAMMGPAMGNTLGADTGREGRGDQTTTGQRATACSATNAGNGSAGQRNSRTVVTGIAARIRQLARLRDEGRLSDEEFTRQKDRLLGR</sequence>
<dbReference type="InterPro" id="IPR000030">
    <property type="entry name" value="PPE_dom"/>
</dbReference>
<evidence type="ECO:0000313" key="6">
    <source>
        <dbReference type="EMBL" id="ORA37853.1"/>
    </source>
</evidence>
<proteinExistence type="inferred from homology"/>
<dbReference type="PANTHER" id="PTHR46766">
    <property type="entry name" value="GLUTAMINE-RICH PROTEIN 2"/>
    <property type="match status" value="1"/>
</dbReference>
<evidence type="ECO:0000259" key="3">
    <source>
        <dbReference type="Pfam" id="PF00823"/>
    </source>
</evidence>
<dbReference type="InterPro" id="IPR022171">
    <property type="entry name" value="PPE_C"/>
</dbReference>
<name>A0A7I7W9F7_9MYCO</name>
<dbReference type="EMBL" id="MVHM01000006">
    <property type="protein sequence ID" value="ORA37853.1"/>
    <property type="molecule type" value="Genomic_DNA"/>
</dbReference>
<dbReference type="GO" id="GO:0052572">
    <property type="term" value="P:response to host immune response"/>
    <property type="evidence" value="ECO:0007669"/>
    <property type="project" value="TreeGrafter"/>
</dbReference>
<reference evidence="5 8" key="2">
    <citation type="journal article" date="2019" name="Emerg. Microbes Infect.">
        <title>Comprehensive subspecies identification of 175 nontuberculous mycobacteria species based on 7547 genomic profiles.</title>
        <authorList>
            <person name="Matsumoto Y."/>
            <person name="Kinjo T."/>
            <person name="Motooka D."/>
            <person name="Nabeya D."/>
            <person name="Jung N."/>
            <person name="Uechi K."/>
            <person name="Horii T."/>
            <person name="Iida T."/>
            <person name="Fujita J."/>
            <person name="Nakamura S."/>
        </authorList>
    </citation>
    <scope>NUCLEOTIDE SEQUENCE [LARGE SCALE GENOMIC DNA]</scope>
    <source>
        <strain evidence="5 8">JCM 12687</strain>
    </source>
</reference>
<evidence type="ECO:0000313" key="5">
    <source>
        <dbReference type="EMBL" id="BBZ12468.1"/>
    </source>
</evidence>
<dbReference type="Proteomes" id="UP000467379">
    <property type="component" value="Chromosome"/>
</dbReference>
<dbReference type="EMBL" id="AP022606">
    <property type="protein sequence ID" value="BBZ12468.1"/>
    <property type="molecule type" value="Genomic_DNA"/>
</dbReference>
<dbReference type="Gene3D" id="1.20.1260.20">
    <property type="entry name" value="PPE superfamily"/>
    <property type="match status" value="1"/>
</dbReference>
<reference evidence="6 7" key="1">
    <citation type="submission" date="2016-12" db="EMBL/GenBank/DDBJ databases">
        <title>The new phylogeny of genus Mycobacterium.</title>
        <authorList>
            <person name="Tortoli E."/>
            <person name="Trovato A."/>
            <person name="Cirillo D.M."/>
        </authorList>
    </citation>
    <scope>NUCLEOTIDE SEQUENCE [LARGE SCALE GENOMIC DNA]</scope>
    <source>
        <strain evidence="6 7">DSM 44624</strain>
    </source>
</reference>
<organism evidence="6 7">
    <name type="scientific">Mycobacterium branderi</name>
    <dbReference type="NCBI Taxonomy" id="43348"/>
    <lineage>
        <taxon>Bacteria</taxon>
        <taxon>Bacillati</taxon>
        <taxon>Actinomycetota</taxon>
        <taxon>Actinomycetes</taxon>
        <taxon>Mycobacteriales</taxon>
        <taxon>Mycobacteriaceae</taxon>
        <taxon>Mycobacterium</taxon>
    </lineage>
</organism>
<feature type="region of interest" description="Disordered" evidence="2">
    <location>
        <begin position="439"/>
        <end position="458"/>
    </location>
</feature>
<accession>A0A7I7W9F7</accession>
<dbReference type="FunFam" id="1.20.1260.20:FF:000001">
    <property type="entry name" value="PPE family protein PPE41"/>
    <property type="match status" value="1"/>
</dbReference>
<keyword evidence="8" id="KW-1185">Reference proteome</keyword>
<dbReference type="Proteomes" id="UP000192441">
    <property type="component" value="Unassembled WGS sequence"/>
</dbReference>
<dbReference type="OrthoDB" id="4760887at2"/>
<evidence type="ECO:0000256" key="1">
    <source>
        <dbReference type="ARBA" id="ARBA00010652"/>
    </source>
</evidence>
<evidence type="ECO:0000256" key="2">
    <source>
        <dbReference type="SAM" id="MobiDB-lite"/>
    </source>
</evidence>
<feature type="domain" description="PPE family C-terminal" evidence="4">
    <location>
        <begin position="312"/>
        <end position="381"/>
    </location>
</feature>
<dbReference type="SUPFAM" id="SSF140459">
    <property type="entry name" value="PE/PPE dimer-like"/>
    <property type="match status" value="1"/>
</dbReference>
<feature type="region of interest" description="Disordered" evidence="2">
    <location>
        <begin position="386"/>
        <end position="421"/>
    </location>
</feature>
<dbReference type="Pfam" id="PF00823">
    <property type="entry name" value="PPE"/>
    <property type="match status" value="1"/>
</dbReference>
<dbReference type="RefSeq" id="WP_083131676.1">
    <property type="nucleotide sequence ID" value="NZ_AP022606.1"/>
</dbReference>